<dbReference type="InterPro" id="IPR024610">
    <property type="entry name" value="ING_N_histone-binding"/>
</dbReference>
<dbReference type="Pfam" id="PF12998">
    <property type="entry name" value="ING"/>
    <property type="match status" value="1"/>
</dbReference>
<sequence length="466" mass="52775">MALWDSFKSLNGSVIDASNIRDFTSHQPECHKVRRSSYTQTRGYVSYDLHHLMTSKFVNKQNWSIFPEVVSESMQANENATKSQLQKQQVEKAISSDLDSLPIILQKKYALLRDLDKSLQGDFFHDFQVRKPWLAATRVQKLVFEIADSGIMAILRKCRSDIQRQNEQRCEHEIEDIRRGVRSGNITPDSSAIRFSDEALDEQKHSIRVADEKVALAVQAYDLRDKDCISKTVLSVSCFFTVFFLLGVVNDLRDVFIAYEIAIQTWFIYIILILFNTSFGLTYWKLGKELYLRVDTHIQQLDQYLKKFDEELRRERENAAITGVPASGHEGNTKSGRGHESGTGRGGRKKSALEFGFINSTLLDSRSLLLSSSLNYALMTSFWDTSKTRHTTLVTAAATEAQTSTKPTGMDLDLPVDPNEPTYCFCNQVSFGAMVACDNPNNNQKENGTVQTARQQKIGVEANEAE</sequence>
<feature type="domain" description="Inhibitor of growth protein N-terminal histone-binding" evidence="9">
    <location>
        <begin position="89"/>
        <end position="233"/>
    </location>
</feature>
<accession>A0AA86SNK2</accession>
<dbReference type="InterPro" id="IPR011011">
    <property type="entry name" value="Znf_FYVE_PHD"/>
</dbReference>
<evidence type="ECO:0000313" key="10">
    <source>
        <dbReference type="EMBL" id="CAJ1967910.1"/>
    </source>
</evidence>
<evidence type="ECO:0000256" key="1">
    <source>
        <dbReference type="ARBA" id="ARBA00022723"/>
    </source>
</evidence>
<evidence type="ECO:0000256" key="5">
    <source>
        <dbReference type="ARBA" id="ARBA00023015"/>
    </source>
</evidence>
<evidence type="ECO:0000256" key="4">
    <source>
        <dbReference type="ARBA" id="ARBA00022853"/>
    </source>
</evidence>
<feature type="region of interest" description="Disordered" evidence="7">
    <location>
        <begin position="323"/>
        <end position="349"/>
    </location>
</feature>
<keyword evidence="8" id="KW-0812">Transmembrane</keyword>
<evidence type="ECO:0000313" key="11">
    <source>
        <dbReference type="Proteomes" id="UP001189624"/>
    </source>
</evidence>
<name>A0AA86SNK2_9FABA</name>
<evidence type="ECO:0000256" key="3">
    <source>
        <dbReference type="ARBA" id="ARBA00022833"/>
    </source>
</evidence>
<dbReference type="GO" id="GO:0008270">
    <property type="term" value="F:zinc ion binding"/>
    <property type="evidence" value="ECO:0007669"/>
    <property type="project" value="UniProtKB-KW"/>
</dbReference>
<keyword evidence="1" id="KW-0479">Metal-binding</keyword>
<evidence type="ECO:0000256" key="6">
    <source>
        <dbReference type="ARBA" id="ARBA00023163"/>
    </source>
</evidence>
<reference evidence="10" key="1">
    <citation type="submission" date="2023-10" db="EMBL/GenBank/DDBJ databases">
        <authorList>
            <person name="Domelevo Entfellner J.-B."/>
        </authorList>
    </citation>
    <scope>NUCLEOTIDE SEQUENCE</scope>
</reference>
<keyword evidence="2" id="KW-0863">Zinc-finger</keyword>
<gene>
    <name evidence="10" type="ORF">AYBTSS11_LOCUS21433</name>
</gene>
<feature type="transmembrane region" description="Helical" evidence="8">
    <location>
        <begin position="261"/>
        <end position="284"/>
    </location>
</feature>
<keyword evidence="3" id="KW-0862">Zinc</keyword>
<keyword evidence="11" id="KW-1185">Reference proteome</keyword>
<keyword evidence="8" id="KW-0472">Membrane</keyword>
<keyword evidence="8" id="KW-1133">Transmembrane helix</keyword>
<evidence type="ECO:0000259" key="9">
    <source>
        <dbReference type="SMART" id="SM01408"/>
    </source>
</evidence>
<dbReference type="AlphaFoldDB" id="A0AA86SNK2"/>
<keyword evidence="6" id="KW-0804">Transcription</keyword>
<dbReference type="EMBL" id="OY731404">
    <property type="protein sequence ID" value="CAJ1967910.1"/>
    <property type="molecule type" value="Genomic_DNA"/>
</dbReference>
<keyword evidence="5" id="KW-0805">Transcription regulation</keyword>
<dbReference type="Gramene" id="rna-AYBTSS11_LOCUS21433">
    <property type="protein sequence ID" value="CAJ1967910.1"/>
    <property type="gene ID" value="gene-AYBTSS11_LOCUS21433"/>
</dbReference>
<protein>
    <recommendedName>
        <fullName evidence="9">Inhibitor of growth protein N-terminal histone-binding domain-containing protein</fullName>
    </recommendedName>
</protein>
<dbReference type="Proteomes" id="UP001189624">
    <property type="component" value="Chromosome 7"/>
</dbReference>
<dbReference type="SUPFAM" id="SSF57903">
    <property type="entry name" value="FYVE/PHD zinc finger"/>
    <property type="match status" value="1"/>
</dbReference>
<dbReference type="PANTHER" id="PTHR10333">
    <property type="entry name" value="INHIBITOR OF GROWTH PROTEIN"/>
    <property type="match status" value="1"/>
</dbReference>
<evidence type="ECO:0000256" key="2">
    <source>
        <dbReference type="ARBA" id="ARBA00022771"/>
    </source>
</evidence>
<feature type="transmembrane region" description="Helical" evidence="8">
    <location>
        <begin position="232"/>
        <end position="249"/>
    </location>
</feature>
<dbReference type="Gene3D" id="3.30.40.10">
    <property type="entry name" value="Zinc/RING finger domain, C3HC4 (zinc finger)"/>
    <property type="match status" value="1"/>
</dbReference>
<dbReference type="InterPro" id="IPR028651">
    <property type="entry name" value="ING_fam"/>
</dbReference>
<evidence type="ECO:0000256" key="7">
    <source>
        <dbReference type="SAM" id="MobiDB-lite"/>
    </source>
</evidence>
<dbReference type="Gene3D" id="6.10.140.1740">
    <property type="match status" value="1"/>
</dbReference>
<dbReference type="SMART" id="SM01408">
    <property type="entry name" value="ING"/>
    <property type="match status" value="1"/>
</dbReference>
<dbReference type="GO" id="GO:0006325">
    <property type="term" value="P:chromatin organization"/>
    <property type="evidence" value="ECO:0007669"/>
    <property type="project" value="UniProtKB-KW"/>
</dbReference>
<evidence type="ECO:0000256" key="8">
    <source>
        <dbReference type="SAM" id="Phobius"/>
    </source>
</evidence>
<proteinExistence type="predicted"/>
<keyword evidence="4" id="KW-0156">Chromatin regulator</keyword>
<organism evidence="10 11">
    <name type="scientific">Sphenostylis stenocarpa</name>
    <dbReference type="NCBI Taxonomy" id="92480"/>
    <lineage>
        <taxon>Eukaryota</taxon>
        <taxon>Viridiplantae</taxon>
        <taxon>Streptophyta</taxon>
        <taxon>Embryophyta</taxon>
        <taxon>Tracheophyta</taxon>
        <taxon>Spermatophyta</taxon>
        <taxon>Magnoliopsida</taxon>
        <taxon>eudicotyledons</taxon>
        <taxon>Gunneridae</taxon>
        <taxon>Pentapetalae</taxon>
        <taxon>rosids</taxon>
        <taxon>fabids</taxon>
        <taxon>Fabales</taxon>
        <taxon>Fabaceae</taxon>
        <taxon>Papilionoideae</taxon>
        <taxon>50 kb inversion clade</taxon>
        <taxon>NPAAA clade</taxon>
        <taxon>indigoferoid/millettioid clade</taxon>
        <taxon>Phaseoleae</taxon>
        <taxon>Sphenostylis</taxon>
    </lineage>
</organism>
<dbReference type="PANTHER" id="PTHR10333:SF103">
    <property type="entry name" value="INHIBITOR OF GROWTH PROTEIN 3"/>
    <property type="match status" value="1"/>
</dbReference>
<dbReference type="InterPro" id="IPR013083">
    <property type="entry name" value="Znf_RING/FYVE/PHD"/>
</dbReference>